<dbReference type="Gene3D" id="2.40.30.60">
    <property type="entry name" value="RimM"/>
    <property type="match status" value="1"/>
</dbReference>
<name>A0A1H7NMH4_9GAMM</name>
<evidence type="ECO:0000256" key="1">
    <source>
        <dbReference type="ARBA" id="ARBA00022490"/>
    </source>
</evidence>
<dbReference type="GO" id="GO:0005737">
    <property type="term" value="C:cytoplasm"/>
    <property type="evidence" value="ECO:0007669"/>
    <property type="project" value="UniProtKB-SubCell"/>
</dbReference>
<dbReference type="GO" id="GO:0042274">
    <property type="term" value="P:ribosomal small subunit biogenesis"/>
    <property type="evidence" value="ECO:0007669"/>
    <property type="project" value="UniProtKB-UniRule"/>
</dbReference>
<dbReference type="InterPro" id="IPR056792">
    <property type="entry name" value="PRC_RimM"/>
</dbReference>
<dbReference type="PANTHER" id="PTHR33692">
    <property type="entry name" value="RIBOSOME MATURATION FACTOR RIMM"/>
    <property type="match status" value="1"/>
</dbReference>
<organism evidence="8 9">
    <name type="scientific">Ectothiorhodospira marina</name>
    <dbReference type="NCBI Taxonomy" id="1396821"/>
    <lineage>
        <taxon>Bacteria</taxon>
        <taxon>Pseudomonadati</taxon>
        <taxon>Pseudomonadota</taxon>
        <taxon>Gammaproteobacteria</taxon>
        <taxon>Chromatiales</taxon>
        <taxon>Ectothiorhodospiraceae</taxon>
        <taxon>Ectothiorhodospira</taxon>
    </lineage>
</organism>
<dbReference type="GO" id="GO:0005840">
    <property type="term" value="C:ribosome"/>
    <property type="evidence" value="ECO:0007669"/>
    <property type="project" value="InterPro"/>
</dbReference>
<comment type="subcellular location">
    <subcellularLocation>
        <location evidence="5">Cytoplasm</location>
    </subcellularLocation>
</comment>
<dbReference type="EMBL" id="FOAA01000012">
    <property type="protein sequence ID" value="SEL24591.1"/>
    <property type="molecule type" value="Genomic_DNA"/>
</dbReference>
<evidence type="ECO:0000259" key="7">
    <source>
        <dbReference type="Pfam" id="PF24986"/>
    </source>
</evidence>
<keyword evidence="3 5" id="KW-0698">rRNA processing</keyword>
<accession>A0A1H7NMH4</accession>
<sequence length="167" mass="18795">MGSDPIVVGRISGVHGVRGWVKLFSETDPRDRILQYEPLLMERNGQWQAVPLEDGRPQGKGVVAKFAGMDDRDVAATYVGCQLAIRPEQLEPLPEGEYYWADLIGLTVETLDGILLGQVDNLIQTGANDVLVVRGDRERLIPYLRERVIHEIDLEAGRMRVDWDPDF</sequence>
<dbReference type="PANTHER" id="PTHR33692:SF1">
    <property type="entry name" value="RIBOSOME MATURATION FACTOR RIMM"/>
    <property type="match status" value="1"/>
</dbReference>
<evidence type="ECO:0000313" key="9">
    <source>
        <dbReference type="Proteomes" id="UP000199256"/>
    </source>
</evidence>
<evidence type="ECO:0000259" key="6">
    <source>
        <dbReference type="Pfam" id="PF01782"/>
    </source>
</evidence>
<comment type="domain">
    <text evidence="5">The PRC barrel domain binds ribosomal protein uS19.</text>
</comment>
<dbReference type="InterPro" id="IPR011033">
    <property type="entry name" value="PRC_barrel-like_sf"/>
</dbReference>
<dbReference type="Proteomes" id="UP000199256">
    <property type="component" value="Unassembled WGS sequence"/>
</dbReference>
<evidence type="ECO:0000313" key="8">
    <source>
        <dbReference type="EMBL" id="SEL24591.1"/>
    </source>
</evidence>
<dbReference type="Pfam" id="PF01782">
    <property type="entry name" value="RimM"/>
    <property type="match status" value="1"/>
</dbReference>
<comment type="similarity">
    <text evidence="5">Belongs to the RimM family.</text>
</comment>
<comment type="function">
    <text evidence="5">An accessory protein needed during the final step in the assembly of 30S ribosomal subunit, possibly for assembly of the head region. Essential for efficient processing of 16S rRNA. May be needed both before and after RbfA during the maturation of 16S rRNA. It has affinity for free ribosomal 30S subunits but not for 70S ribosomes.</text>
</comment>
<feature type="domain" description="RimM N-terminal" evidence="6">
    <location>
        <begin position="7"/>
        <end position="88"/>
    </location>
</feature>
<evidence type="ECO:0000256" key="4">
    <source>
        <dbReference type="ARBA" id="ARBA00023186"/>
    </source>
</evidence>
<dbReference type="InterPro" id="IPR009000">
    <property type="entry name" value="Transl_B-barrel_sf"/>
</dbReference>
<dbReference type="GO" id="GO:0043022">
    <property type="term" value="F:ribosome binding"/>
    <property type="evidence" value="ECO:0007669"/>
    <property type="project" value="InterPro"/>
</dbReference>
<keyword evidence="9" id="KW-1185">Reference proteome</keyword>
<evidence type="ECO:0000256" key="2">
    <source>
        <dbReference type="ARBA" id="ARBA00022517"/>
    </source>
</evidence>
<dbReference type="RefSeq" id="WP_090254248.1">
    <property type="nucleotide sequence ID" value="NZ_FOAA01000012.1"/>
</dbReference>
<dbReference type="InterPro" id="IPR011961">
    <property type="entry name" value="RimM"/>
</dbReference>
<proteinExistence type="inferred from homology"/>
<evidence type="ECO:0000256" key="3">
    <source>
        <dbReference type="ARBA" id="ARBA00022552"/>
    </source>
</evidence>
<protein>
    <recommendedName>
        <fullName evidence="5">Ribosome maturation factor RimM</fullName>
    </recommendedName>
</protein>
<gene>
    <name evidence="5" type="primary">rimM</name>
    <name evidence="8" type="ORF">SAMN05444515_11235</name>
</gene>
<dbReference type="Pfam" id="PF24986">
    <property type="entry name" value="PRC_RimM"/>
    <property type="match status" value="1"/>
</dbReference>
<dbReference type="InterPro" id="IPR036976">
    <property type="entry name" value="RimM_N_sf"/>
</dbReference>
<keyword evidence="1 5" id="KW-0963">Cytoplasm</keyword>
<reference evidence="9" key="1">
    <citation type="submission" date="2016-10" db="EMBL/GenBank/DDBJ databases">
        <authorList>
            <person name="Varghese N."/>
            <person name="Submissions S."/>
        </authorList>
    </citation>
    <scope>NUCLEOTIDE SEQUENCE [LARGE SCALE GENOMIC DNA]</scope>
    <source>
        <strain evidence="9">DSM 241</strain>
    </source>
</reference>
<dbReference type="SUPFAM" id="SSF50447">
    <property type="entry name" value="Translation proteins"/>
    <property type="match status" value="1"/>
</dbReference>
<feature type="domain" description="Ribosome maturation factor RimM PRC barrel" evidence="7">
    <location>
        <begin position="100"/>
        <end position="164"/>
    </location>
</feature>
<keyword evidence="2 5" id="KW-0690">Ribosome biogenesis</keyword>
<dbReference type="AlphaFoldDB" id="A0A1H7NMH4"/>
<keyword evidence="4 5" id="KW-0143">Chaperone</keyword>
<dbReference type="GO" id="GO:0006364">
    <property type="term" value="P:rRNA processing"/>
    <property type="evidence" value="ECO:0007669"/>
    <property type="project" value="UniProtKB-UniRule"/>
</dbReference>
<dbReference type="NCBIfam" id="TIGR02273">
    <property type="entry name" value="16S_RimM"/>
    <property type="match status" value="1"/>
</dbReference>
<dbReference type="InterPro" id="IPR002676">
    <property type="entry name" value="RimM_N"/>
</dbReference>
<comment type="subunit">
    <text evidence="5">Binds ribosomal protein uS19.</text>
</comment>
<dbReference type="HAMAP" id="MF_00014">
    <property type="entry name" value="Ribosome_mat_RimM"/>
    <property type="match status" value="1"/>
</dbReference>
<dbReference type="OrthoDB" id="9783509at2"/>
<dbReference type="Gene3D" id="2.30.30.240">
    <property type="entry name" value="PRC-barrel domain"/>
    <property type="match status" value="1"/>
</dbReference>
<evidence type="ECO:0000256" key="5">
    <source>
        <dbReference type="HAMAP-Rule" id="MF_00014"/>
    </source>
</evidence>
<dbReference type="STRING" id="1396821.SAMN05444515_11235"/>
<dbReference type="SUPFAM" id="SSF50346">
    <property type="entry name" value="PRC-barrel domain"/>
    <property type="match status" value="1"/>
</dbReference>